<evidence type="ECO:0000313" key="2">
    <source>
        <dbReference type="EMBL" id="GFY88794.1"/>
    </source>
</evidence>
<evidence type="ECO:0000313" key="3">
    <source>
        <dbReference type="Proteomes" id="UP000585474"/>
    </source>
</evidence>
<feature type="compositionally biased region" description="Basic and acidic residues" evidence="1">
    <location>
        <begin position="1179"/>
        <end position="1190"/>
    </location>
</feature>
<accession>A0A7J0EQN2</accession>
<feature type="compositionally biased region" description="Acidic residues" evidence="1">
    <location>
        <begin position="1167"/>
        <end position="1178"/>
    </location>
</feature>
<proteinExistence type="predicted"/>
<feature type="region of interest" description="Disordered" evidence="1">
    <location>
        <begin position="888"/>
        <end position="972"/>
    </location>
</feature>
<dbReference type="SUPFAM" id="SSF53098">
    <property type="entry name" value="Ribonuclease H-like"/>
    <property type="match status" value="1"/>
</dbReference>
<comment type="caution">
    <text evidence="2">The sequence shown here is derived from an EMBL/GenBank/DDBJ whole genome shotgun (WGS) entry which is preliminary data.</text>
</comment>
<feature type="compositionally biased region" description="Acidic residues" evidence="1">
    <location>
        <begin position="348"/>
        <end position="361"/>
    </location>
</feature>
<feature type="compositionally biased region" description="Basic and acidic residues" evidence="1">
    <location>
        <begin position="787"/>
        <end position="806"/>
    </location>
</feature>
<feature type="region of interest" description="Disordered" evidence="1">
    <location>
        <begin position="1"/>
        <end position="23"/>
    </location>
</feature>
<dbReference type="PANTHER" id="PTHR31099">
    <property type="entry name" value="OS06G0165300 PROTEIN"/>
    <property type="match status" value="1"/>
</dbReference>
<sequence>MSASGSRKGKRKNAAGQRLDPGWEHGIDIDPNSRKVKCRYCDVTSFGGSLPKGTELIRPAITRFATSYLTLRRLHEQKGALLSLFSSNKWRSSRFSSSTKGKRIAAIVFDNRYFGAYVVVCLKAAIPLIKVLRLVDSDEKPAMGFLYEAMDRAKEQIQKNFNNVQKRYEPIWDIIDKRWESQLHHPLHVAAYFLNPHFHYSPNFQPDAEIKIGLYNCLVRMVPDANERVTIDLQMDAFKSARGLFWYTKCNLNKKQEVSRHVNRQAIMSPICLDDIQSDDEWVTEKEELALPRQGDWLRILERNTQRHDHIGGDNVEEIHEVSDDDMDENVHFSRDFEGDVGNQFDETMGDDVDDYNDDDDGGRGNSVENDDLDNNEDFDNDDFGNDDDLAELFNCPLLTQLPVESTSYCEFYYSAGLLLGRESRDGRKDRNLVEIDRVEIDRAKYSTSPKGEEERALWLWASSMEIAWRGPMLIVGLVLPQSRGFGDKHPLGRLWATSSVMVLGDVFSRWRIYPTSVAPYSKCRGGLRDLRIVNYNPGVISKQRHVSLQTNTWARALNVEAAAQMARSGDLDSLPSWVSDHLGEGSPYMTDEVNQSPSSPMEGSPEESPLVAIHPSVEEKTNIMTLEELDALRDTYSFPSGVQIRLPDEGETITSTRPGEVAFYEAVFPAGLRFPLHNTIRLILQFYNICPAQLVPNAWRSICLLHGVVAGARNKKVLLGGYPSNVKGWKSKFFFVFGDEWEIPEGTSRVGAPRVPRTWGIPGRASRMAGDNLPSGEVSSSTSDVAESKNPHEQARRESPSRDDSIECLGSIRTNLRRLLPHIPDLTLLRWSGGKVLDPILDRFSNAPSSNSLSESCSDLSLPVELELDAMSKRVSFKKIGEKLGKVAGASSGAPTPAKGVIIGEKRPGESITSSPSKKEKVDDGSKGKGVVIGPEGKKKATSSGKAPTPPATASPRPGEGSSANLGTILGPTASMLGSPSVAEKLLRGVIPPADKEKVEKLTLDQTATKLFHVIGQALVFGSSLAVRSKEAGEQASLQEGRLLPWKLKLLASRRLLPTWNSNWPSPVLVSIRPMTSLPRRKSDRDSLSDKFERSGVLVNELREALNKSKEFAVEEFKSSSEFMVAVEDSASKYFGEGFNFCKVQLRRHHPDLAIDLEGTVVDQDLLTEQDEADEENEKEKTGENEGGN</sequence>
<feature type="region of interest" description="Disordered" evidence="1">
    <location>
        <begin position="1166"/>
        <end position="1190"/>
    </location>
</feature>
<feature type="compositionally biased region" description="Low complexity" evidence="1">
    <location>
        <begin position="597"/>
        <end position="609"/>
    </location>
</feature>
<dbReference type="EMBL" id="BJWL01000006">
    <property type="protein sequence ID" value="GFY88794.1"/>
    <property type="molecule type" value="Genomic_DNA"/>
</dbReference>
<gene>
    <name evidence="2" type="ORF">Acr_06g0007340</name>
</gene>
<feature type="compositionally biased region" description="Basic and acidic residues" evidence="1">
    <location>
        <begin position="918"/>
        <end position="928"/>
    </location>
</feature>
<keyword evidence="3" id="KW-1185">Reference proteome</keyword>
<feature type="region of interest" description="Disordered" evidence="1">
    <location>
        <begin position="586"/>
        <end position="609"/>
    </location>
</feature>
<dbReference type="InterPro" id="IPR012337">
    <property type="entry name" value="RNaseH-like_sf"/>
</dbReference>
<evidence type="ECO:0000256" key="1">
    <source>
        <dbReference type="SAM" id="MobiDB-lite"/>
    </source>
</evidence>
<feature type="compositionally biased region" description="Acidic residues" evidence="1">
    <location>
        <begin position="369"/>
        <end position="382"/>
    </location>
</feature>
<dbReference type="AlphaFoldDB" id="A0A7J0EQN2"/>
<protein>
    <submittedName>
        <fullName evidence="2">Uncharacterized protein</fullName>
    </submittedName>
</protein>
<dbReference type="PANTHER" id="PTHR31099:SF28">
    <property type="entry name" value="F5J5.12"/>
    <property type="match status" value="1"/>
</dbReference>
<feature type="region of interest" description="Disordered" evidence="1">
    <location>
        <begin position="762"/>
        <end position="806"/>
    </location>
</feature>
<name>A0A7J0EQN2_9ERIC</name>
<feature type="region of interest" description="Disordered" evidence="1">
    <location>
        <begin position="336"/>
        <end position="382"/>
    </location>
</feature>
<dbReference type="Proteomes" id="UP000585474">
    <property type="component" value="Unassembled WGS sequence"/>
</dbReference>
<reference evidence="2 3" key="1">
    <citation type="submission" date="2019-07" db="EMBL/GenBank/DDBJ databases">
        <title>De Novo Assembly of kiwifruit Actinidia rufa.</title>
        <authorList>
            <person name="Sugita-Konishi S."/>
            <person name="Sato K."/>
            <person name="Mori E."/>
            <person name="Abe Y."/>
            <person name="Kisaki G."/>
            <person name="Hamano K."/>
            <person name="Suezawa K."/>
            <person name="Otani M."/>
            <person name="Fukuda T."/>
            <person name="Manabe T."/>
            <person name="Gomi K."/>
            <person name="Tabuchi M."/>
            <person name="Akimitsu K."/>
            <person name="Kataoka I."/>
        </authorList>
    </citation>
    <scope>NUCLEOTIDE SEQUENCE [LARGE SCALE GENOMIC DNA]</scope>
    <source>
        <strain evidence="3">cv. Fuchu</strain>
    </source>
</reference>
<organism evidence="2 3">
    <name type="scientific">Actinidia rufa</name>
    <dbReference type="NCBI Taxonomy" id="165716"/>
    <lineage>
        <taxon>Eukaryota</taxon>
        <taxon>Viridiplantae</taxon>
        <taxon>Streptophyta</taxon>
        <taxon>Embryophyta</taxon>
        <taxon>Tracheophyta</taxon>
        <taxon>Spermatophyta</taxon>
        <taxon>Magnoliopsida</taxon>
        <taxon>eudicotyledons</taxon>
        <taxon>Gunneridae</taxon>
        <taxon>Pentapetalae</taxon>
        <taxon>asterids</taxon>
        <taxon>Ericales</taxon>
        <taxon>Actinidiaceae</taxon>
        <taxon>Actinidia</taxon>
    </lineage>
</organism>
<dbReference type="OrthoDB" id="2013475at2759"/>